<dbReference type="GO" id="GO:0016787">
    <property type="term" value="F:hydrolase activity"/>
    <property type="evidence" value="ECO:0007669"/>
    <property type="project" value="UniProtKB-KW"/>
</dbReference>
<keyword evidence="2" id="KW-0378">Hydrolase</keyword>
<dbReference type="SUPFAM" id="SSF53474">
    <property type="entry name" value="alpha/beta-Hydrolases"/>
    <property type="match status" value="1"/>
</dbReference>
<reference evidence="2 3" key="1">
    <citation type="submission" date="2024-04" db="EMBL/GenBank/DDBJ databases">
        <title>Novel species of the genus Ideonella isolated from streams.</title>
        <authorList>
            <person name="Lu H."/>
        </authorList>
    </citation>
    <scope>NUCLEOTIDE SEQUENCE [LARGE SCALE GENOMIC DNA]</scope>
    <source>
        <strain evidence="2 3">DXS29W</strain>
    </source>
</reference>
<proteinExistence type="predicted"/>
<sequence length="294" mass="31870">MQISANDISIEVEDEGLPNGEPLLLIMGLGMQLTSWPAEMVQALVSRGFRVIRLDNRDAGLSQGFDHLGVPNLPLATLQHVFHWPVKAPYRLADMALDALGVLDALGIQRAHVCGASLGGMVAQHLAASHPQRVKSLNLMMTTSGSRRLPQATLAARRVMLQRARSPDLQALLDHYAHVFQVIGSPDYRPDPAEFRERMHANLQRAWRPTGTLRQLVAVAADGDRTPMLAQIQAPTHVIHGEADPLIPVDNGRDLARRIAGASGDFIAGMGHDLPLPLVPRFVQGISANAARVA</sequence>
<dbReference type="PANTHER" id="PTHR43433:SF5">
    <property type="entry name" value="AB HYDROLASE-1 DOMAIN-CONTAINING PROTEIN"/>
    <property type="match status" value="1"/>
</dbReference>
<evidence type="ECO:0000313" key="3">
    <source>
        <dbReference type="Proteomes" id="UP001371218"/>
    </source>
</evidence>
<dbReference type="Gene3D" id="3.40.50.1820">
    <property type="entry name" value="alpha/beta hydrolase"/>
    <property type="match status" value="1"/>
</dbReference>
<dbReference type="Proteomes" id="UP001371218">
    <property type="component" value="Unassembled WGS sequence"/>
</dbReference>
<gene>
    <name evidence="2" type="ORF">AACH06_24175</name>
</gene>
<feature type="domain" description="AB hydrolase-1" evidence="1">
    <location>
        <begin position="22"/>
        <end position="272"/>
    </location>
</feature>
<protein>
    <submittedName>
        <fullName evidence="2">Alpha/beta fold hydrolase</fullName>
    </submittedName>
</protein>
<accession>A0ABU9BW09</accession>
<dbReference type="InterPro" id="IPR000073">
    <property type="entry name" value="AB_hydrolase_1"/>
</dbReference>
<dbReference type="PANTHER" id="PTHR43433">
    <property type="entry name" value="HYDROLASE, ALPHA/BETA FOLD FAMILY PROTEIN"/>
    <property type="match status" value="1"/>
</dbReference>
<dbReference type="Pfam" id="PF00561">
    <property type="entry name" value="Abhydrolase_1"/>
    <property type="match status" value="1"/>
</dbReference>
<dbReference type="EMBL" id="JBBUTG010000023">
    <property type="protein sequence ID" value="MEK8033934.1"/>
    <property type="molecule type" value="Genomic_DNA"/>
</dbReference>
<evidence type="ECO:0000313" key="2">
    <source>
        <dbReference type="EMBL" id="MEK8033934.1"/>
    </source>
</evidence>
<evidence type="ECO:0000259" key="1">
    <source>
        <dbReference type="Pfam" id="PF00561"/>
    </source>
</evidence>
<keyword evidence="3" id="KW-1185">Reference proteome</keyword>
<dbReference type="InterPro" id="IPR029058">
    <property type="entry name" value="AB_hydrolase_fold"/>
</dbReference>
<organism evidence="2 3">
    <name type="scientific">Ideonella lacteola</name>
    <dbReference type="NCBI Taxonomy" id="2984193"/>
    <lineage>
        <taxon>Bacteria</taxon>
        <taxon>Pseudomonadati</taxon>
        <taxon>Pseudomonadota</taxon>
        <taxon>Betaproteobacteria</taxon>
        <taxon>Burkholderiales</taxon>
        <taxon>Sphaerotilaceae</taxon>
        <taxon>Ideonella</taxon>
    </lineage>
</organism>
<name>A0ABU9BW09_9BURK</name>
<comment type="caution">
    <text evidence="2">The sequence shown here is derived from an EMBL/GenBank/DDBJ whole genome shotgun (WGS) entry which is preliminary data.</text>
</comment>
<dbReference type="RefSeq" id="WP_341428358.1">
    <property type="nucleotide sequence ID" value="NZ_JBBUTG010000023.1"/>
</dbReference>
<dbReference type="InterPro" id="IPR050471">
    <property type="entry name" value="AB_hydrolase"/>
</dbReference>